<comment type="caution">
    <text evidence="2">The sequence shown here is derived from an EMBL/GenBank/DDBJ whole genome shotgun (WGS) entry which is preliminary data.</text>
</comment>
<organism evidence="2 3">
    <name type="scientific">Thalassococcus arenae</name>
    <dbReference type="NCBI Taxonomy" id="2851652"/>
    <lineage>
        <taxon>Bacteria</taxon>
        <taxon>Pseudomonadati</taxon>
        <taxon>Pseudomonadota</taxon>
        <taxon>Alphaproteobacteria</taxon>
        <taxon>Rhodobacterales</taxon>
        <taxon>Roseobacteraceae</taxon>
        <taxon>Thalassococcus</taxon>
    </lineage>
</organism>
<name>A0ABS6NC86_9RHOB</name>
<dbReference type="Proteomes" id="UP001166293">
    <property type="component" value="Unassembled WGS sequence"/>
</dbReference>
<gene>
    <name evidence="2" type="ORF">KUH32_17810</name>
</gene>
<keyword evidence="3" id="KW-1185">Reference proteome</keyword>
<dbReference type="RefSeq" id="WP_217780013.1">
    <property type="nucleotide sequence ID" value="NZ_JAHRWL010000003.1"/>
</dbReference>
<protein>
    <submittedName>
        <fullName evidence="2">SCP2 sterol-binding domain-containing protein</fullName>
    </submittedName>
</protein>
<evidence type="ECO:0000313" key="3">
    <source>
        <dbReference type="Proteomes" id="UP001166293"/>
    </source>
</evidence>
<dbReference type="EMBL" id="JAHRWL010000003">
    <property type="protein sequence ID" value="MBV2361625.1"/>
    <property type="molecule type" value="Genomic_DNA"/>
</dbReference>
<dbReference type="Pfam" id="PF02036">
    <property type="entry name" value="SCP2"/>
    <property type="match status" value="1"/>
</dbReference>
<feature type="domain" description="SCP2" evidence="1">
    <location>
        <begin position="55"/>
        <end position="134"/>
    </location>
</feature>
<reference evidence="2" key="1">
    <citation type="submission" date="2021-06" db="EMBL/GenBank/DDBJ databases">
        <title>Thalassococcus sp. CAU 1522 isolated from sea sand, Republic of Korea.</title>
        <authorList>
            <person name="Kim W."/>
        </authorList>
    </citation>
    <scope>NUCLEOTIDE SEQUENCE</scope>
    <source>
        <strain evidence="2">CAU 1522</strain>
    </source>
</reference>
<accession>A0ABS6NC86</accession>
<sequence length="180" mass="19392">MPTSLPEFPRAVQRLIRPLPLLPLSRLLTGLSRRVARRHPGLFARLGPHAKARFLLVLTDQLFRLLLEPLPQAPRITALRPAATPAHDACITGPTAAFLGMMHGTLDGDALFFSRDLAVEGDTAAVLALRNALDDAELDLSEEIGLTGRPGQLLRAAFGAVERGTGLPLRRHVPSQGPLS</sequence>
<proteinExistence type="predicted"/>
<evidence type="ECO:0000259" key="1">
    <source>
        <dbReference type="Pfam" id="PF02036"/>
    </source>
</evidence>
<dbReference type="InterPro" id="IPR003033">
    <property type="entry name" value="SCP2_sterol-bd_dom"/>
</dbReference>
<evidence type="ECO:0000313" key="2">
    <source>
        <dbReference type="EMBL" id="MBV2361625.1"/>
    </source>
</evidence>